<dbReference type="GO" id="GO:0005886">
    <property type="term" value="C:plasma membrane"/>
    <property type="evidence" value="ECO:0007669"/>
    <property type="project" value="UniProtKB-SubCell"/>
</dbReference>
<dbReference type="Pfam" id="PF03631">
    <property type="entry name" value="Virul_fac_BrkB"/>
    <property type="match status" value="1"/>
</dbReference>
<evidence type="ECO:0000256" key="4">
    <source>
        <dbReference type="ARBA" id="ARBA00022989"/>
    </source>
</evidence>
<name>A0A1I1EIU0_9FLAO</name>
<feature type="transmembrane region" description="Helical" evidence="6">
    <location>
        <begin position="258"/>
        <end position="280"/>
    </location>
</feature>
<dbReference type="EMBL" id="FOKV01000001">
    <property type="protein sequence ID" value="SFB85348.1"/>
    <property type="molecule type" value="Genomic_DNA"/>
</dbReference>
<dbReference type="OrthoDB" id="977385at2"/>
<evidence type="ECO:0000256" key="5">
    <source>
        <dbReference type="ARBA" id="ARBA00023136"/>
    </source>
</evidence>
<protein>
    <submittedName>
        <fullName evidence="7">Membrane protein</fullName>
    </submittedName>
</protein>
<keyword evidence="2" id="KW-1003">Cell membrane</keyword>
<feature type="transmembrane region" description="Helical" evidence="6">
    <location>
        <begin position="149"/>
        <end position="175"/>
    </location>
</feature>
<dbReference type="InterPro" id="IPR017039">
    <property type="entry name" value="Virul_fac_BrkB"/>
</dbReference>
<proteinExistence type="predicted"/>
<dbReference type="PANTHER" id="PTHR30213">
    <property type="entry name" value="INNER MEMBRANE PROTEIN YHJD"/>
    <property type="match status" value="1"/>
</dbReference>
<feature type="transmembrane region" description="Helical" evidence="6">
    <location>
        <begin position="225"/>
        <end position="246"/>
    </location>
</feature>
<evidence type="ECO:0000313" key="8">
    <source>
        <dbReference type="Proteomes" id="UP000199438"/>
    </source>
</evidence>
<dbReference type="STRING" id="1334022.SAMN04487907_101917"/>
<dbReference type="AlphaFoldDB" id="A0A1I1EIU0"/>
<keyword evidence="8" id="KW-1185">Reference proteome</keyword>
<dbReference type="PIRSF" id="PIRSF035875">
    <property type="entry name" value="RNase_BN"/>
    <property type="match status" value="1"/>
</dbReference>
<feature type="transmembrane region" description="Helical" evidence="6">
    <location>
        <begin position="195"/>
        <end position="213"/>
    </location>
</feature>
<evidence type="ECO:0000256" key="6">
    <source>
        <dbReference type="SAM" id="Phobius"/>
    </source>
</evidence>
<keyword evidence="5 6" id="KW-0472">Membrane</keyword>
<sequence>MEREAIDTKNNHNPFKLSPKGWWKVVKQVKNEISADKVSIVSAGVAFYAFLATFPAIMALISLYGLTTDPQEIQRQINELSAMMPQQAFEILQQRIDVFLETHGDKLGWGTLFGILFSIWSANKGTNGLLTGVDIAYDTKEDHNIFKQYLMASIFTIGGLAMLILSMILIVGFPALVHKIGLPTYIEDLISWSRWLLLAFLVSIFLCLVYKFAPARDKPKTRWVIPGALFSTFVWLAASYGFSFYVSNFGNYGEVYGSISAVVVLLLWLYITCFIILLGAEINTEIVDHLIDKELNNDNNSTQKAK</sequence>
<feature type="transmembrane region" description="Helical" evidence="6">
    <location>
        <begin position="45"/>
        <end position="66"/>
    </location>
</feature>
<evidence type="ECO:0000256" key="2">
    <source>
        <dbReference type="ARBA" id="ARBA00022475"/>
    </source>
</evidence>
<dbReference type="NCBIfam" id="TIGR00765">
    <property type="entry name" value="yihY_not_rbn"/>
    <property type="match status" value="1"/>
</dbReference>
<accession>A0A1I1EIU0</accession>
<comment type="subcellular location">
    <subcellularLocation>
        <location evidence="1">Cell membrane</location>
        <topology evidence="1">Multi-pass membrane protein</topology>
    </subcellularLocation>
</comment>
<dbReference type="Proteomes" id="UP000199438">
    <property type="component" value="Unassembled WGS sequence"/>
</dbReference>
<reference evidence="8" key="1">
    <citation type="submission" date="2016-10" db="EMBL/GenBank/DDBJ databases">
        <authorList>
            <person name="Varghese N."/>
            <person name="Submissions S."/>
        </authorList>
    </citation>
    <scope>NUCLEOTIDE SEQUENCE [LARGE SCALE GENOMIC DNA]</scope>
    <source>
        <strain evidence="8">DSM 24499</strain>
    </source>
</reference>
<evidence type="ECO:0000256" key="3">
    <source>
        <dbReference type="ARBA" id="ARBA00022692"/>
    </source>
</evidence>
<evidence type="ECO:0000256" key="1">
    <source>
        <dbReference type="ARBA" id="ARBA00004651"/>
    </source>
</evidence>
<keyword evidence="3 6" id="KW-0812">Transmembrane</keyword>
<keyword evidence="4 6" id="KW-1133">Transmembrane helix</keyword>
<organism evidence="7 8">
    <name type="scientific">Zunongwangia mangrovi</name>
    <dbReference type="NCBI Taxonomy" id="1334022"/>
    <lineage>
        <taxon>Bacteria</taxon>
        <taxon>Pseudomonadati</taxon>
        <taxon>Bacteroidota</taxon>
        <taxon>Flavobacteriia</taxon>
        <taxon>Flavobacteriales</taxon>
        <taxon>Flavobacteriaceae</taxon>
        <taxon>Zunongwangia</taxon>
    </lineage>
</organism>
<gene>
    <name evidence="7" type="ORF">SAMN04487907_101917</name>
</gene>
<dbReference type="PANTHER" id="PTHR30213:SF0">
    <property type="entry name" value="UPF0761 MEMBRANE PROTEIN YIHY"/>
    <property type="match status" value="1"/>
</dbReference>
<evidence type="ECO:0000313" key="7">
    <source>
        <dbReference type="EMBL" id="SFB85348.1"/>
    </source>
</evidence>
<dbReference type="RefSeq" id="WP_092540163.1">
    <property type="nucleotide sequence ID" value="NZ_FOKV01000001.1"/>
</dbReference>